<evidence type="ECO:0000256" key="1">
    <source>
        <dbReference type="ARBA" id="ARBA00001974"/>
    </source>
</evidence>
<evidence type="ECO:0000256" key="5">
    <source>
        <dbReference type="ARBA" id="ARBA00022827"/>
    </source>
</evidence>
<comment type="caution">
    <text evidence="9">The sequence shown here is derived from an EMBL/GenBank/DDBJ whole genome shotgun (WGS) entry which is preliminary data.</text>
</comment>
<reference evidence="9" key="1">
    <citation type="submission" date="2023-07" db="EMBL/GenBank/DDBJ databases">
        <title>Bacterial whole genome sequence for Sphingobium sp. HBC34.</title>
        <authorList>
            <person name="Le V."/>
            <person name="Ko S.-R."/>
            <person name="Ahn C.-Y."/>
            <person name="Oh H.-M."/>
        </authorList>
    </citation>
    <scope>NUCLEOTIDE SEQUENCE</scope>
    <source>
        <strain evidence="9">HBC34</strain>
    </source>
</reference>
<dbReference type="PROSITE" id="PS01304">
    <property type="entry name" value="UBIH"/>
    <property type="match status" value="1"/>
</dbReference>
<evidence type="ECO:0000256" key="2">
    <source>
        <dbReference type="ARBA" id="ARBA00004749"/>
    </source>
</evidence>
<dbReference type="InterPro" id="IPR051205">
    <property type="entry name" value="UbiH/COQ6_monooxygenase"/>
</dbReference>
<keyword evidence="5" id="KW-0274">FAD</keyword>
<keyword evidence="6" id="KW-0560">Oxidoreductase</keyword>
<proteinExistence type="inferred from homology"/>
<dbReference type="RefSeq" id="WP_304534673.1">
    <property type="nucleotide sequence ID" value="NZ_JAUQOM010000001.1"/>
</dbReference>
<comment type="similarity">
    <text evidence="3">Belongs to the UbiH/COQ6 family.</text>
</comment>
<evidence type="ECO:0000256" key="4">
    <source>
        <dbReference type="ARBA" id="ARBA00022630"/>
    </source>
</evidence>
<dbReference type="PRINTS" id="PR00420">
    <property type="entry name" value="RNGMNOXGNASE"/>
</dbReference>
<keyword evidence="10" id="KW-1185">Reference proteome</keyword>
<evidence type="ECO:0000259" key="8">
    <source>
        <dbReference type="Pfam" id="PF01494"/>
    </source>
</evidence>
<keyword evidence="4" id="KW-0285">Flavoprotein</keyword>
<organism evidence="9 10">
    <name type="scientific">Sphingobium cyanobacteriorum</name>
    <dbReference type="NCBI Taxonomy" id="3063954"/>
    <lineage>
        <taxon>Bacteria</taxon>
        <taxon>Pseudomonadati</taxon>
        <taxon>Pseudomonadota</taxon>
        <taxon>Alphaproteobacteria</taxon>
        <taxon>Sphingomonadales</taxon>
        <taxon>Sphingomonadaceae</taxon>
        <taxon>Sphingobium</taxon>
    </lineage>
</organism>
<evidence type="ECO:0000256" key="6">
    <source>
        <dbReference type="ARBA" id="ARBA00023002"/>
    </source>
</evidence>
<comment type="cofactor">
    <cofactor evidence="1">
        <name>FAD</name>
        <dbReference type="ChEBI" id="CHEBI:57692"/>
    </cofactor>
</comment>
<dbReference type="Proteomes" id="UP001176471">
    <property type="component" value="Unassembled WGS sequence"/>
</dbReference>
<dbReference type="NCBIfam" id="TIGR01988">
    <property type="entry name" value="Ubi-OHases"/>
    <property type="match status" value="1"/>
</dbReference>
<protein>
    <submittedName>
        <fullName evidence="9">UbiH/UbiF/VisC/COQ6 family ubiquinone biosynthesis hydroxylase</fullName>
    </submittedName>
</protein>
<gene>
    <name evidence="9" type="ORF">Q4610_03840</name>
</gene>
<evidence type="ECO:0000256" key="7">
    <source>
        <dbReference type="ARBA" id="ARBA00023033"/>
    </source>
</evidence>
<evidence type="ECO:0000256" key="3">
    <source>
        <dbReference type="ARBA" id="ARBA00005349"/>
    </source>
</evidence>
<accession>A0ABT8ZI17</accession>
<comment type="pathway">
    <text evidence="2">Cofactor biosynthesis; ubiquinone biosynthesis.</text>
</comment>
<name>A0ABT8ZI17_9SPHN</name>
<dbReference type="InterPro" id="IPR018168">
    <property type="entry name" value="Ubi_Hdrlase_CS"/>
</dbReference>
<sequence>MERFDVVILGGGLVGLTLGIALSGHGVRCAVIDPADPVATTAAGFDGRVSAISSTSYAMMNAIGVGRHLEGKGCPIDRIWVSDGLEPGALDFAPDADDGVMGTMVPNRDLRVALAQTAAEAENLTIFQPDRAIHVDRNVDGVTLTLAGGATIHGALLVAAEGRNSPTREAAGINTTRWQYKHTAMVTAIDHAVPHANTAYEIFYVGGPFALLPMQPGTRSAVVWTVPTDQAPAMMKLGERAWLAEAQKRIGGFLGEITLAGPRSSYPLGFHHAARITDTRLALVGDSAHAIHPIAGQGVNLGFRDVAALVEVLVEGMRLGLDPGDAQLLARYQRWRGLDSLMTSVAMDGLVRLFDVPGKLPSLVRRAGLAAVQRSGALKGRFMAEARGQSGALPRLLTGEMV</sequence>
<dbReference type="InterPro" id="IPR010971">
    <property type="entry name" value="UbiH/COQ6"/>
</dbReference>
<evidence type="ECO:0000313" key="9">
    <source>
        <dbReference type="EMBL" id="MDO7834169.1"/>
    </source>
</evidence>
<keyword evidence="9" id="KW-0830">Ubiquinone</keyword>
<evidence type="ECO:0000313" key="10">
    <source>
        <dbReference type="Proteomes" id="UP001176471"/>
    </source>
</evidence>
<dbReference type="InterPro" id="IPR002938">
    <property type="entry name" value="FAD-bd"/>
</dbReference>
<dbReference type="PANTHER" id="PTHR43876:SF7">
    <property type="entry name" value="UBIQUINONE BIOSYNTHESIS MONOOXYGENASE COQ6, MITOCHONDRIAL"/>
    <property type="match status" value="1"/>
</dbReference>
<dbReference type="EMBL" id="JAUQOM010000001">
    <property type="protein sequence ID" value="MDO7834169.1"/>
    <property type="molecule type" value="Genomic_DNA"/>
</dbReference>
<dbReference type="PANTHER" id="PTHR43876">
    <property type="entry name" value="UBIQUINONE BIOSYNTHESIS MONOOXYGENASE COQ6, MITOCHONDRIAL"/>
    <property type="match status" value="1"/>
</dbReference>
<dbReference type="SUPFAM" id="SSF51905">
    <property type="entry name" value="FAD/NAD(P)-binding domain"/>
    <property type="match status" value="1"/>
</dbReference>
<dbReference type="Pfam" id="PF01494">
    <property type="entry name" value="FAD_binding_3"/>
    <property type="match status" value="1"/>
</dbReference>
<dbReference type="InterPro" id="IPR036188">
    <property type="entry name" value="FAD/NAD-bd_sf"/>
</dbReference>
<keyword evidence="7" id="KW-0503">Monooxygenase</keyword>
<dbReference type="Gene3D" id="3.50.50.60">
    <property type="entry name" value="FAD/NAD(P)-binding domain"/>
    <property type="match status" value="2"/>
</dbReference>
<feature type="domain" description="FAD-binding" evidence="8">
    <location>
        <begin position="4"/>
        <end position="334"/>
    </location>
</feature>